<gene>
    <name evidence="1" type="ORF">J437_LFUL015092</name>
</gene>
<proteinExistence type="predicted"/>
<comment type="caution">
    <text evidence="1">The sequence shown here is derived from an EMBL/GenBank/DDBJ whole genome shotgun (WGS) entry which is preliminary data.</text>
</comment>
<dbReference type="EMBL" id="KZ308970">
    <property type="protein sequence ID" value="KAG8235940.1"/>
    <property type="molecule type" value="Genomic_DNA"/>
</dbReference>
<organism evidence="1 2">
    <name type="scientific">Ladona fulva</name>
    <name type="common">Scarce chaser dragonfly</name>
    <name type="synonym">Libellula fulva</name>
    <dbReference type="NCBI Taxonomy" id="123851"/>
    <lineage>
        <taxon>Eukaryota</taxon>
        <taxon>Metazoa</taxon>
        <taxon>Ecdysozoa</taxon>
        <taxon>Arthropoda</taxon>
        <taxon>Hexapoda</taxon>
        <taxon>Insecta</taxon>
        <taxon>Pterygota</taxon>
        <taxon>Palaeoptera</taxon>
        <taxon>Odonata</taxon>
        <taxon>Epiprocta</taxon>
        <taxon>Anisoptera</taxon>
        <taxon>Libelluloidea</taxon>
        <taxon>Libellulidae</taxon>
        <taxon>Ladona</taxon>
    </lineage>
</organism>
<dbReference type="PANTHER" id="PTHR45913:SF22">
    <property type="entry name" value="SCAN BOX DOMAIN-CONTAINING PROTEIN"/>
    <property type="match status" value="1"/>
</dbReference>
<evidence type="ECO:0008006" key="3">
    <source>
        <dbReference type="Google" id="ProtNLM"/>
    </source>
</evidence>
<dbReference type="OrthoDB" id="10068674at2759"/>
<accession>A0A8K0P4T5</accession>
<dbReference type="Proteomes" id="UP000792457">
    <property type="component" value="Unassembled WGS sequence"/>
</dbReference>
<reference evidence="1" key="2">
    <citation type="submission" date="2017-10" db="EMBL/GenBank/DDBJ databases">
        <title>Ladona fulva Genome sequencing and assembly.</title>
        <authorList>
            <person name="Murali S."/>
            <person name="Richards S."/>
            <person name="Bandaranaike D."/>
            <person name="Bellair M."/>
            <person name="Blankenburg K."/>
            <person name="Chao H."/>
            <person name="Dinh H."/>
            <person name="Doddapaneni H."/>
            <person name="Dugan-Rocha S."/>
            <person name="Elkadiri S."/>
            <person name="Gnanaolivu R."/>
            <person name="Hernandez B."/>
            <person name="Skinner E."/>
            <person name="Javaid M."/>
            <person name="Lee S."/>
            <person name="Li M."/>
            <person name="Ming W."/>
            <person name="Munidasa M."/>
            <person name="Muniz J."/>
            <person name="Nguyen L."/>
            <person name="Hughes D."/>
            <person name="Osuji N."/>
            <person name="Pu L.-L."/>
            <person name="Puazo M."/>
            <person name="Qu C."/>
            <person name="Quiroz J."/>
            <person name="Raj R."/>
            <person name="Weissenberger G."/>
            <person name="Xin Y."/>
            <person name="Zou X."/>
            <person name="Han Y."/>
            <person name="Worley K."/>
            <person name="Muzny D."/>
            <person name="Gibbs R."/>
        </authorList>
    </citation>
    <scope>NUCLEOTIDE SEQUENCE</scope>
    <source>
        <strain evidence="1">Sampled in the wild</strain>
    </source>
</reference>
<evidence type="ECO:0000313" key="1">
    <source>
        <dbReference type="EMBL" id="KAG8235940.1"/>
    </source>
</evidence>
<dbReference type="PANTHER" id="PTHR45913">
    <property type="entry name" value="EPM2A-INTERACTING PROTEIN 1"/>
    <property type="match status" value="1"/>
</dbReference>
<name>A0A8K0P4T5_LADFU</name>
<keyword evidence="2" id="KW-1185">Reference proteome</keyword>
<dbReference type="AlphaFoldDB" id="A0A8K0P4T5"/>
<protein>
    <recommendedName>
        <fullName evidence="3">DUF4371 domain-containing protein</fullName>
    </recommendedName>
</protein>
<evidence type="ECO:0000313" key="2">
    <source>
        <dbReference type="Proteomes" id="UP000792457"/>
    </source>
</evidence>
<sequence length="235" mass="27289">MCRTTEFALQLDESTLPGNESVLLAYVRFIKDENLSQELLFARQLETDTKGESIFRIVEQFFRNKIIPLSNIVAVATDGAPSMTGPHHGCIAYLRKYLPNVFAIRCVILRQHLVAKILSDRLHKSLNIRNIDRRELYQFPSLLKLEEQAGIGDDDLRVFCDRLAILHKNMTQRFEDLLLLEIPDWVINPFVDIEDVGVLEEELIGLQNDVELKPKFKINYQEFWLQKEVSDRYPA</sequence>
<reference evidence="1" key="1">
    <citation type="submission" date="2013-04" db="EMBL/GenBank/DDBJ databases">
        <authorList>
            <person name="Qu J."/>
            <person name="Murali S.C."/>
            <person name="Bandaranaike D."/>
            <person name="Bellair M."/>
            <person name="Blankenburg K."/>
            <person name="Chao H."/>
            <person name="Dinh H."/>
            <person name="Doddapaneni H."/>
            <person name="Downs B."/>
            <person name="Dugan-Rocha S."/>
            <person name="Elkadiri S."/>
            <person name="Gnanaolivu R.D."/>
            <person name="Hernandez B."/>
            <person name="Javaid M."/>
            <person name="Jayaseelan J.C."/>
            <person name="Lee S."/>
            <person name="Li M."/>
            <person name="Ming W."/>
            <person name="Munidasa M."/>
            <person name="Muniz J."/>
            <person name="Nguyen L."/>
            <person name="Ongeri F."/>
            <person name="Osuji N."/>
            <person name="Pu L.-L."/>
            <person name="Puazo M."/>
            <person name="Qu C."/>
            <person name="Quiroz J."/>
            <person name="Raj R."/>
            <person name="Weissenberger G."/>
            <person name="Xin Y."/>
            <person name="Zou X."/>
            <person name="Han Y."/>
            <person name="Richards S."/>
            <person name="Worley K."/>
            <person name="Muzny D."/>
            <person name="Gibbs R."/>
        </authorList>
    </citation>
    <scope>NUCLEOTIDE SEQUENCE</scope>
    <source>
        <strain evidence="1">Sampled in the wild</strain>
    </source>
</reference>